<accession>A0A2H1J7N3</accession>
<dbReference type="EMBL" id="FXZE01000006">
    <property type="protein sequence ID" value="SMX83371.1"/>
    <property type="molecule type" value="Genomic_DNA"/>
</dbReference>
<reference evidence="3" key="1">
    <citation type="submission" date="2017-03" db="EMBL/GenBank/DDBJ databases">
        <authorList>
            <person name="Monnet C."/>
        </authorList>
    </citation>
    <scope>NUCLEOTIDE SEQUENCE [LARGE SCALE GENOMIC DNA]</scope>
    <source>
        <strain evidence="3">P10</strain>
    </source>
</reference>
<feature type="transmembrane region" description="Helical" evidence="1">
    <location>
        <begin position="41"/>
        <end position="65"/>
    </location>
</feature>
<keyword evidence="1" id="KW-1133">Transmembrane helix</keyword>
<gene>
    <name evidence="2" type="ORF">BANT10_01715</name>
</gene>
<organism evidence="2 3">
    <name type="scientific">Brevibacterium antiquum</name>
    <dbReference type="NCBI Taxonomy" id="234835"/>
    <lineage>
        <taxon>Bacteria</taxon>
        <taxon>Bacillati</taxon>
        <taxon>Actinomycetota</taxon>
        <taxon>Actinomycetes</taxon>
        <taxon>Micrococcales</taxon>
        <taxon>Brevibacteriaceae</taxon>
        <taxon>Brevibacterium</taxon>
    </lineage>
</organism>
<keyword evidence="1" id="KW-0812">Transmembrane</keyword>
<feature type="transmembrane region" description="Helical" evidence="1">
    <location>
        <begin position="12"/>
        <end position="34"/>
    </location>
</feature>
<protein>
    <submittedName>
        <fullName evidence="2">Uncharacterized protein</fullName>
    </submittedName>
</protein>
<dbReference type="Proteomes" id="UP000234342">
    <property type="component" value="Unassembled WGS sequence"/>
</dbReference>
<keyword evidence="3" id="KW-1185">Reference proteome</keyword>
<evidence type="ECO:0000313" key="2">
    <source>
        <dbReference type="EMBL" id="SMX83371.1"/>
    </source>
</evidence>
<evidence type="ECO:0000256" key="1">
    <source>
        <dbReference type="SAM" id="Phobius"/>
    </source>
</evidence>
<sequence length="116" mass="11740">MLTGFDYSLFFALPGAMLGLVIGLPAYAVFRLCLRALSGRVSAIAFFFALGAVSALLGFVVFVMVVGGPSSYTYDSASSVAATLAGPVLVAGVLSAVASLRIVEPAEAVTVTSLGD</sequence>
<keyword evidence="1" id="KW-0472">Membrane</keyword>
<dbReference type="AlphaFoldDB" id="A0A2H1J7N3"/>
<proteinExistence type="predicted"/>
<name>A0A2H1J7N3_9MICO</name>
<evidence type="ECO:0000313" key="3">
    <source>
        <dbReference type="Proteomes" id="UP000234342"/>
    </source>
</evidence>
<feature type="transmembrane region" description="Helical" evidence="1">
    <location>
        <begin position="77"/>
        <end position="98"/>
    </location>
</feature>
<dbReference type="RefSeq" id="WP_145998056.1">
    <property type="nucleotide sequence ID" value="NZ_FXZE01000006.1"/>
</dbReference>